<name>A0A7W6D6H5_9HYPH</name>
<evidence type="ECO:0000256" key="6">
    <source>
        <dbReference type="SAM" id="Coils"/>
    </source>
</evidence>
<dbReference type="Gene3D" id="3.30.450.20">
    <property type="entry name" value="PAS domain"/>
    <property type="match status" value="2"/>
</dbReference>
<dbReference type="InterPro" id="IPR000700">
    <property type="entry name" value="PAS-assoc_C"/>
</dbReference>
<proteinExistence type="predicted"/>
<dbReference type="SUPFAM" id="SSF55874">
    <property type="entry name" value="ATPase domain of HSP90 chaperone/DNA topoisomerase II/histidine kinase"/>
    <property type="match status" value="1"/>
</dbReference>
<reference evidence="10 11" key="1">
    <citation type="submission" date="2020-08" db="EMBL/GenBank/DDBJ databases">
        <title>Genomic Encyclopedia of Type Strains, Phase IV (KMG-IV): sequencing the most valuable type-strain genomes for metagenomic binning, comparative biology and taxonomic classification.</title>
        <authorList>
            <person name="Goeker M."/>
        </authorList>
    </citation>
    <scope>NUCLEOTIDE SEQUENCE [LARGE SCALE GENOMIC DNA]</scope>
    <source>
        <strain evidence="10 11">DSM 100211</strain>
    </source>
</reference>
<dbReference type="InterPro" id="IPR003661">
    <property type="entry name" value="HisK_dim/P_dom"/>
</dbReference>
<feature type="domain" description="Histidine kinase" evidence="7">
    <location>
        <begin position="399"/>
        <end position="613"/>
    </location>
</feature>
<dbReference type="Pfam" id="PF12860">
    <property type="entry name" value="PAS_7"/>
    <property type="match status" value="1"/>
</dbReference>
<dbReference type="InterPro" id="IPR052162">
    <property type="entry name" value="Sensor_kinase/Photoreceptor"/>
</dbReference>
<evidence type="ECO:0000259" key="9">
    <source>
        <dbReference type="PROSITE" id="PS50113"/>
    </source>
</evidence>
<dbReference type="InterPro" id="IPR000014">
    <property type="entry name" value="PAS"/>
</dbReference>
<evidence type="ECO:0000256" key="4">
    <source>
        <dbReference type="ARBA" id="ARBA00022679"/>
    </source>
</evidence>
<dbReference type="EC" id="2.7.13.3" evidence="2"/>
<dbReference type="Pfam" id="PF02518">
    <property type="entry name" value="HATPase_c"/>
    <property type="match status" value="1"/>
</dbReference>
<dbReference type="PROSITE" id="PS50113">
    <property type="entry name" value="PAC"/>
    <property type="match status" value="1"/>
</dbReference>
<sequence>MQSPRDFSESLYELLPFPVIVTDIEAARFFLNEAGRRTLGWEGKGGEHEALSTVLCSDDVAQLLQGLAVSGRGHSHTMPFCRADGSEFEASAHVIALDGADRVGGFALLLRSLSTGGSHGEQVMLGSRIYSALDKIPEGVVIYDNNERVVVFNRAFRESCGAAKYAVRVGVTLENILRANVREGIYKGIEEGTSEAEAVVQARLAHHREQSGAPTIFATGDGRWIRSECHATDSGEVIGLRIDVTDLKAIEQALDARQRQYAELLRLLPDQIVRADKDMIIRFCNERYASFRGTTPETLIGRSLREIAEEENQSAALRALMRITPEVPVLTGEFRMPDSEGEERWILWTATATFEGARPVEFVAVGRDVTEARRQHERLEEQALELQRKNEALNQFTATVSHDLKAPIRHMVSFAEMIAEDVQRGELDDLAMHADYVRQAARRMQRLVERLLEYAQIAYRIRHVEPVSLDAVIGDAMTVLAGHVREANAEIDVLPLPSVKGDPELLRRLMQNLIGNAIKYRHPDRAPRVRIYGETTADGVRFVVEDEGIGIEPKHAEVVFGLFQRLHQDEKQYGGTGIGLALAKRIVESHSGTVSLDTSYRDGARFVVTLPRA</sequence>
<dbReference type="NCBIfam" id="TIGR00229">
    <property type="entry name" value="sensory_box"/>
    <property type="match status" value="1"/>
</dbReference>
<dbReference type="SUPFAM" id="SSF55785">
    <property type="entry name" value="PYP-like sensor domain (PAS domain)"/>
    <property type="match status" value="2"/>
</dbReference>
<dbReference type="InterPro" id="IPR004358">
    <property type="entry name" value="Sig_transdc_His_kin-like_C"/>
</dbReference>
<dbReference type="Pfam" id="PF00512">
    <property type="entry name" value="HisKA"/>
    <property type="match status" value="1"/>
</dbReference>
<dbReference type="InterPro" id="IPR003594">
    <property type="entry name" value="HATPase_dom"/>
</dbReference>
<dbReference type="PANTHER" id="PTHR43304:SF1">
    <property type="entry name" value="PAC DOMAIN-CONTAINING PROTEIN"/>
    <property type="match status" value="1"/>
</dbReference>
<accession>A0A7W6D6H5</accession>
<dbReference type="CDD" id="cd00082">
    <property type="entry name" value="HisKA"/>
    <property type="match status" value="1"/>
</dbReference>
<evidence type="ECO:0000313" key="11">
    <source>
        <dbReference type="Proteomes" id="UP000574761"/>
    </source>
</evidence>
<evidence type="ECO:0000256" key="1">
    <source>
        <dbReference type="ARBA" id="ARBA00000085"/>
    </source>
</evidence>
<dbReference type="Pfam" id="PF08448">
    <property type="entry name" value="PAS_4"/>
    <property type="match status" value="1"/>
</dbReference>
<dbReference type="AlphaFoldDB" id="A0A7W6D6H5"/>
<feature type="domain" description="PAS" evidence="8">
    <location>
        <begin position="257"/>
        <end position="327"/>
    </location>
</feature>
<feature type="coiled-coil region" evidence="6">
    <location>
        <begin position="369"/>
        <end position="399"/>
    </location>
</feature>
<evidence type="ECO:0000256" key="5">
    <source>
        <dbReference type="ARBA" id="ARBA00022777"/>
    </source>
</evidence>
<dbReference type="FunFam" id="3.30.565.10:FF:000006">
    <property type="entry name" value="Sensor histidine kinase WalK"/>
    <property type="match status" value="1"/>
</dbReference>
<evidence type="ECO:0000256" key="3">
    <source>
        <dbReference type="ARBA" id="ARBA00022553"/>
    </source>
</evidence>
<dbReference type="Gene3D" id="3.30.565.10">
    <property type="entry name" value="Histidine kinase-like ATPase, C-terminal domain"/>
    <property type="match status" value="1"/>
</dbReference>
<dbReference type="InterPro" id="IPR036097">
    <property type="entry name" value="HisK_dim/P_sf"/>
</dbReference>
<evidence type="ECO:0000259" key="8">
    <source>
        <dbReference type="PROSITE" id="PS50112"/>
    </source>
</evidence>
<evidence type="ECO:0000259" key="7">
    <source>
        <dbReference type="PROSITE" id="PS50109"/>
    </source>
</evidence>
<dbReference type="PROSITE" id="PS50109">
    <property type="entry name" value="HIS_KIN"/>
    <property type="match status" value="1"/>
</dbReference>
<dbReference type="SMART" id="SM00387">
    <property type="entry name" value="HATPase_c"/>
    <property type="match status" value="1"/>
</dbReference>
<evidence type="ECO:0000313" key="10">
    <source>
        <dbReference type="EMBL" id="MBB3975012.1"/>
    </source>
</evidence>
<organism evidence="10 11">
    <name type="scientific">Mycoplana azooxidifex</name>
    <dbReference type="NCBI Taxonomy" id="1636188"/>
    <lineage>
        <taxon>Bacteria</taxon>
        <taxon>Pseudomonadati</taxon>
        <taxon>Pseudomonadota</taxon>
        <taxon>Alphaproteobacteria</taxon>
        <taxon>Hyphomicrobiales</taxon>
        <taxon>Rhizobiaceae</taxon>
        <taxon>Mycoplana</taxon>
    </lineage>
</organism>
<dbReference type="PANTHER" id="PTHR43304">
    <property type="entry name" value="PHYTOCHROME-LIKE PROTEIN CPH1"/>
    <property type="match status" value="1"/>
</dbReference>
<keyword evidence="3" id="KW-0597">Phosphoprotein</keyword>
<comment type="caution">
    <text evidence="10">The sequence shown here is derived from an EMBL/GenBank/DDBJ whole genome shotgun (WGS) entry which is preliminary data.</text>
</comment>
<dbReference type="Pfam" id="PF00989">
    <property type="entry name" value="PAS"/>
    <property type="match status" value="1"/>
</dbReference>
<keyword evidence="11" id="KW-1185">Reference proteome</keyword>
<dbReference type="SMART" id="SM00091">
    <property type="entry name" value="PAS"/>
    <property type="match status" value="3"/>
</dbReference>
<dbReference type="InterPro" id="IPR013656">
    <property type="entry name" value="PAS_4"/>
</dbReference>
<dbReference type="Gene3D" id="1.10.287.130">
    <property type="match status" value="1"/>
</dbReference>
<comment type="catalytic activity">
    <reaction evidence="1">
        <text>ATP + protein L-histidine = ADP + protein N-phospho-L-histidine.</text>
        <dbReference type="EC" id="2.7.13.3"/>
    </reaction>
</comment>
<dbReference type="GO" id="GO:0006355">
    <property type="term" value="P:regulation of DNA-templated transcription"/>
    <property type="evidence" value="ECO:0007669"/>
    <property type="project" value="InterPro"/>
</dbReference>
<dbReference type="CDD" id="cd00130">
    <property type="entry name" value="PAS"/>
    <property type="match status" value="1"/>
</dbReference>
<protein>
    <recommendedName>
        <fullName evidence="2">histidine kinase</fullName>
        <ecNumber evidence="2">2.7.13.3</ecNumber>
    </recommendedName>
</protein>
<dbReference type="SMART" id="SM00086">
    <property type="entry name" value="PAC"/>
    <property type="match status" value="1"/>
</dbReference>
<dbReference type="SMART" id="SM00388">
    <property type="entry name" value="HisKA"/>
    <property type="match status" value="1"/>
</dbReference>
<dbReference type="Proteomes" id="UP000574761">
    <property type="component" value="Unassembled WGS sequence"/>
</dbReference>
<keyword evidence="6" id="KW-0175">Coiled coil</keyword>
<dbReference type="RefSeq" id="WP_183797939.1">
    <property type="nucleotide sequence ID" value="NZ_JACIEE010000001.1"/>
</dbReference>
<evidence type="ECO:0000256" key="2">
    <source>
        <dbReference type="ARBA" id="ARBA00012438"/>
    </source>
</evidence>
<dbReference type="InterPro" id="IPR005467">
    <property type="entry name" value="His_kinase_dom"/>
</dbReference>
<dbReference type="InterPro" id="IPR036890">
    <property type="entry name" value="HATPase_C_sf"/>
</dbReference>
<dbReference type="InterPro" id="IPR013767">
    <property type="entry name" value="PAS_fold"/>
</dbReference>
<dbReference type="InterPro" id="IPR001610">
    <property type="entry name" value="PAC"/>
</dbReference>
<keyword evidence="4" id="KW-0808">Transferase</keyword>
<dbReference type="EMBL" id="JACIEE010000001">
    <property type="protein sequence ID" value="MBB3975012.1"/>
    <property type="molecule type" value="Genomic_DNA"/>
</dbReference>
<dbReference type="PROSITE" id="PS50112">
    <property type="entry name" value="PAS"/>
    <property type="match status" value="1"/>
</dbReference>
<dbReference type="PRINTS" id="PR00344">
    <property type="entry name" value="BCTRLSENSOR"/>
</dbReference>
<dbReference type="GO" id="GO:0000155">
    <property type="term" value="F:phosphorelay sensor kinase activity"/>
    <property type="evidence" value="ECO:0007669"/>
    <property type="project" value="InterPro"/>
</dbReference>
<feature type="domain" description="PAC" evidence="9">
    <location>
        <begin position="330"/>
        <end position="381"/>
    </location>
</feature>
<dbReference type="SUPFAM" id="SSF47384">
    <property type="entry name" value="Homodimeric domain of signal transducing histidine kinase"/>
    <property type="match status" value="1"/>
</dbReference>
<gene>
    <name evidence="10" type="ORF">GGQ64_000188</name>
</gene>
<keyword evidence="5" id="KW-0418">Kinase</keyword>
<dbReference type="InterPro" id="IPR035965">
    <property type="entry name" value="PAS-like_dom_sf"/>
</dbReference>